<dbReference type="InterPro" id="IPR044665">
    <property type="entry name" value="E_coli_cyclophilin_A-like"/>
</dbReference>
<dbReference type="EC" id="5.2.1.8" evidence="5"/>
<organism evidence="7 8">
    <name type="scientific">Sphaerotilus mobilis</name>
    <dbReference type="NCBI Taxonomy" id="47994"/>
    <lineage>
        <taxon>Bacteria</taxon>
        <taxon>Pseudomonadati</taxon>
        <taxon>Pseudomonadota</taxon>
        <taxon>Betaproteobacteria</taxon>
        <taxon>Burkholderiales</taxon>
        <taxon>Sphaerotilaceae</taxon>
        <taxon>Sphaerotilus</taxon>
    </lineage>
</organism>
<dbReference type="GO" id="GO:0003755">
    <property type="term" value="F:peptidyl-prolyl cis-trans isomerase activity"/>
    <property type="evidence" value="ECO:0007669"/>
    <property type="project" value="UniProtKB-UniRule"/>
</dbReference>
<dbReference type="CDD" id="cd01920">
    <property type="entry name" value="cyclophilin_EcCYP_like"/>
    <property type="match status" value="1"/>
</dbReference>
<dbReference type="InterPro" id="IPR002130">
    <property type="entry name" value="Cyclophilin-type_PPIase_dom"/>
</dbReference>
<feature type="chain" id="PRO_5020939024" description="Peptidyl-prolyl cis-trans isomerase" evidence="5">
    <location>
        <begin position="26"/>
        <end position="189"/>
    </location>
</feature>
<feature type="domain" description="PPIase cyclophilin-type" evidence="6">
    <location>
        <begin position="31"/>
        <end position="187"/>
    </location>
</feature>
<dbReference type="PIRSF" id="PIRSF001467">
    <property type="entry name" value="Peptidylpro_ismrse"/>
    <property type="match status" value="1"/>
</dbReference>
<dbReference type="PROSITE" id="PS00170">
    <property type="entry name" value="CSA_PPIASE_1"/>
    <property type="match status" value="1"/>
</dbReference>
<keyword evidence="8" id="KW-1185">Reference proteome</keyword>
<proteinExistence type="inferred from homology"/>
<dbReference type="PRINTS" id="PR00153">
    <property type="entry name" value="CSAPPISMRASE"/>
</dbReference>
<dbReference type="Pfam" id="PF00160">
    <property type="entry name" value="Pro_isomerase"/>
    <property type="match status" value="1"/>
</dbReference>
<evidence type="ECO:0000313" key="7">
    <source>
        <dbReference type="EMBL" id="RZS58332.1"/>
    </source>
</evidence>
<accession>A0A4Q7LVI9</accession>
<dbReference type="InterPro" id="IPR020892">
    <property type="entry name" value="Cyclophilin-type_PPIase_CS"/>
</dbReference>
<evidence type="ECO:0000256" key="3">
    <source>
        <dbReference type="ARBA" id="ARBA00023110"/>
    </source>
</evidence>
<dbReference type="Gene3D" id="2.40.100.10">
    <property type="entry name" value="Cyclophilin-like"/>
    <property type="match status" value="1"/>
</dbReference>
<dbReference type="GO" id="GO:0006457">
    <property type="term" value="P:protein folding"/>
    <property type="evidence" value="ECO:0007669"/>
    <property type="project" value="InterPro"/>
</dbReference>
<comment type="function">
    <text evidence="1 5">PPIases accelerate the folding of proteins. It catalyzes the cis-trans isomerization of proline imidic peptide bonds in oligopeptides.</text>
</comment>
<keyword evidence="3 5" id="KW-0697">Rotamase</keyword>
<keyword evidence="5" id="KW-0732">Signal</keyword>
<sequence length="189" mass="20139">MKLATLARGAAALTLGLALSGAVLAQKVRLSTTVGDIVVELDAAKAPKTVENYLGYVKAGHYDGTVFHRVIPNFMIQGGGMDASMKEKTTKAPIPLESRNGLSNVRGSIAMARTMVPDSATAQFFINVKDNLFLDQPNSQDGNGYAVFGKVVEGMDVVDKIRAVPTGNRGMHQNVPNEPVIIKKATLEK</sequence>
<comment type="caution">
    <text evidence="7">The sequence shown here is derived from an EMBL/GenBank/DDBJ whole genome shotgun (WGS) entry which is preliminary data.</text>
</comment>
<evidence type="ECO:0000256" key="5">
    <source>
        <dbReference type="RuleBase" id="RU363019"/>
    </source>
</evidence>
<dbReference type="OrthoDB" id="9807797at2"/>
<evidence type="ECO:0000259" key="6">
    <source>
        <dbReference type="PROSITE" id="PS50072"/>
    </source>
</evidence>
<comment type="catalytic activity">
    <reaction evidence="5">
        <text>[protein]-peptidylproline (omega=180) = [protein]-peptidylproline (omega=0)</text>
        <dbReference type="Rhea" id="RHEA:16237"/>
        <dbReference type="Rhea" id="RHEA-COMP:10747"/>
        <dbReference type="Rhea" id="RHEA-COMP:10748"/>
        <dbReference type="ChEBI" id="CHEBI:83833"/>
        <dbReference type="ChEBI" id="CHEBI:83834"/>
        <dbReference type="EC" id="5.2.1.8"/>
    </reaction>
</comment>
<dbReference type="Proteomes" id="UP000293433">
    <property type="component" value="Unassembled WGS sequence"/>
</dbReference>
<name>A0A4Q7LVI9_9BURK</name>
<evidence type="ECO:0000256" key="4">
    <source>
        <dbReference type="ARBA" id="ARBA00023235"/>
    </source>
</evidence>
<comment type="similarity">
    <text evidence="2 5">Belongs to the cyclophilin-type PPIase family.</text>
</comment>
<keyword evidence="4 5" id="KW-0413">Isomerase</keyword>
<dbReference type="InterPro" id="IPR024936">
    <property type="entry name" value="Cyclophilin-type_PPIase"/>
</dbReference>
<dbReference type="PANTHER" id="PTHR43246">
    <property type="entry name" value="PEPTIDYL-PROLYL CIS-TRANS ISOMERASE CYP38, CHLOROPLASTIC"/>
    <property type="match status" value="1"/>
</dbReference>
<dbReference type="EMBL" id="SGWV01000007">
    <property type="protein sequence ID" value="RZS58332.1"/>
    <property type="molecule type" value="Genomic_DNA"/>
</dbReference>
<dbReference type="InterPro" id="IPR029000">
    <property type="entry name" value="Cyclophilin-like_dom_sf"/>
</dbReference>
<evidence type="ECO:0000256" key="1">
    <source>
        <dbReference type="ARBA" id="ARBA00002388"/>
    </source>
</evidence>
<dbReference type="PROSITE" id="PS50072">
    <property type="entry name" value="CSA_PPIASE_2"/>
    <property type="match status" value="1"/>
</dbReference>
<reference evidence="7 8" key="1">
    <citation type="submission" date="2019-02" db="EMBL/GenBank/DDBJ databases">
        <title>Genomic Encyclopedia of Type Strains, Phase IV (KMG-IV): sequencing the most valuable type-strain genomes for metagenomic binning, comparative biology and taxonomic classification.</title>
        <authorList>
            <person name="Goeker M."/>
        </authorList>
    </citation>
    <scope>NUCLEOTIDE SEQUENCE [LARGE SCALE GENOMIC DNA]</scope>
    <source>
        <strain evidence="7 8">DSM 10617</strain>
    </source>
</reference>
<evidence type="ECO:0000256" key="2">
    <source>
        <dbReference type="ARBA" id="ARBA00007365"/>
    </source>
</evidence>
<dbReference type="AlphaFoldDB" id="A0A4Q7LVI9"/>
<protein>
    <recommendedName>
        <fullName evidence="5">Peptidyl-prolyl cis-trans isomerase</fullName>
        <shortName evidence="5">PPIase</shortName>
        <ecNumber evidence="5">5.2.1.8</ecNumber>
    </recommendedName>
</protein>
<evidence type="ECO:0000313" key="8">
    <source>
        <dbReference type="Proteomes" id="UP000293433"/>
    </source>
</evidence>
<feature type="signal peptide" evidence="5">
    <location>
        <begin position="1"/>
        <end position="25"/>
    </location>
</feature>
<gene>
    <name evidence="7" type="ORF">EV685_0622</name>
</gene>
<dbReference type="SUPFAM" id="SSF50891">
    <property type="entry name" value="Cyclophilin-like"/>
    <property type="match status" value="1"/>
</dbReference>
<dbReference type="RefSeq" id="WP_130480487.1">
    <property type="nucleotide sequence ID" value="NZ_SGWV01000007.1"/>
</dbReference>